<dbReference type="Proteomes" id="UP001501444">
    <property type="component" value="Unassembled WGS sequence"/>
</dbReference>
<evidence type="ECO:0000313" key="5">
    <source>
        <dbReference type="EMBL" id="GAA2352342.1"/>
    </source>
</evidence>
<dbReference type="InterPro" id="IPR002173">
    <property type="entry name" value="Carboh/pur_kinase_PfkB_CS"/>
</dbReference>
<gene>
    <name evidence="5" type="ORF">GCM10010170_043070</name>
</gene>
<dbReference type="SUPFAM" id="SSF53613">
    <property type="entry name" value="Ribokinase-like"/>
    <property type="match status" value="1"/>
</dbReference>
<dbReference type="EMBL" id="BAAARV010000032">
    <property type="protein sequence ID" value="GAA2352342.1"/>
    <property type="molecule type" value="Genomic_DNA"/>
</dbReference>
<comment type="caution">
    <text evidence="5">The sequence shown here is derived from an EMBL/GenBank/DDBJ whole genome shotgun (WGS) entry which is preliminary data.</text>
</comment>
<evidence type="ECO:0000313" key="6">
    <source>
        <dbReference type="Proteomes" id="UP001501444"/>
    </source>
</evidence>
<evidence type="ECO:0000256" key="2">
    <source>
        <dbReference type="ARBA" id="ARBA00022777"/>
    </source>
</evidence>
<evidence type="ECO:0000259" key="4">
    <source>
        <dbReference type="Pfam" id="PF00294"/>
    </source>
</evidence>
<reference evidence="6" key="1">
    <citation type="journal article" date="2019" name="Int. J. Syst. Evol. Microbiol.">
        <title>The Global Catalogue of Microorganisms (GCM) 10K type strain sequencing project: providing services to taxonomists for standard genome sequencing and annotation.</title>
        <authorList>
            <consortium name="The Broad Institute Genomics Platform"/>
            <consortium name="The Broad Institute Genome Sequencing Center for Infectious Disease"/>
            <person name="Wu L."/>
            <person name="Ma J."/>
        </authorList>
    </citation>
    <scope>NUCLEOTIDE SEQUENCE [LARGE SCALE GENOMIC DNA]</scope>
    <source>
        <strain evidence="6">JCM 3272</strain>
    </source>
</reference>
<evidence type="ECO:0000256" key="3">
    <source>
        <dbReference type="SAM" id="MobiDB-lite"/>
    </source>
</evidence>
<accession>A0ABP5TGX8</accession>
<keyword evidence="2" id="KW-0418">Kinase</keyword>
<keyword evidence="1" id="KW-0808">Transferase</keyword>
<dbReference type="Pfam" id="PF00294">
    <property type="entry name" value="PfkB"/>
    <property type="match status" value="1"/>
</dbReference>
<dbReference type="Gene3D" id="3.40.1190.20">
    <property type="match status" value="1"/>
</dbReference>
<feature type="region of interest" description="Disordered" evidence="3">
    <location>
        <begin position="1"/>
        <end position="22"/>
    </location>
</feature>
<name>A0ABP5TGX8_9ACTN</name>
<dbReference type="PANTHER" id="PTHR46969:SF1">
    <property type="entry name" value="BIFUNCTIONAL PROTEIN HLDE"/>
    <property type="match status" value="1"/>
</dbReference>
<dbReference type="PANTHER" id="PTHR46969">
    <property type="entry name" value="BIFUNCTIONAL PROTEIN HLDE"/>
    <property type="match status" value="1"/>
</dbReference>
<feature type="domain" description="Carbohydrate kinase PfkB" evidence="4">
    <location>
        <begin position="41"/>
        <end position="336"/>
    </location>
</feature>
<protein>
    <recommendedName>
        <fullName evidence="4">Carbohydrate kinase PfkB domain-containing protein</fullName>
    </recommendedName>
</protein>
<proteinExistence type="predicted"/>
<dbReference type="InterPro" id="IPR011611">
    <property type="entry name" value="PfkB_dom"/>
</dbReference>
<dbReference type="PROSITE" id="PS00583">
    <property type="entry name" value="PFKB_KINASES_1"/>
    <property type="match status" value="1"/>
</dbReference>
<feature type="compositionally biased region" description="Gly residues" evidence="3">
    <location>
        <begin position="8"/>
        <end position="22"/>
    </location>
</feature>
<organism evidence="5 6">
    <name type="scientific">Dactylosporangium salmoneum</name>
    <dbReference type="NCBI Taxonomy" id="53361"/>
    <lineage>
        <taxon>Bacteria</taxon>
        <taxon>Bacillati</taxon>
        <taxon>Actinomycetota</taxon>
        <taxon>Actinomycetes</taxon>
        <taxon>Micromonosporales</taxon>
        <taxon>Micromonosporaceae</taxon>
        <taxon>Dactylosporangium</taxon>
    </lineage>
</organism>
<keyword evidence="6" id="KW-1185">Reference proteome</keyword>
<dbReference type="InterPro" id="IPR029056">
    <property type="entry name" value="Ribokinase-like"/>
</dbReference>
<sequence length="349" mass="35904">MCERAGGLDLGGMKSGPGGSGRGVQNSGNFGLLAEAWRDASVLVVGDALLDAWLCGKPTRLSREAPVPVIELDVTREVCGGAANTAANFAALGARTTLLGAVGDDDAGARLRTCVWDSGVADRLVTAVGRRTVTKRRVVADGYVLVRFDEGDTGPLNAIAGETLVRRLEEALNTEPRPDAVVVCDHGNGTLGGQVRALLGARRLDLPLLAVDAHDLLPWAPIGPDLVTPNREEACRVLDKRGDFDRERDRGQLLRRTGASVVAVTLDSEGSAVLSLDGESVTTAAPPAPVAHGAGAGGAYLAGFVLGRLAGAGLAEAAGVAQRCASMAIRGVGTAVVPEKMGVRQRDAV</sequence>
<evidence type="ECO:0000256" key="1">
    <source>
        <dbReference type="ARBA" id="ARBA00022679"/>
    </source>
</evidence>